<reference evidence="1 2" key="1">
    <citation type="submission" date="2019-03" db="EMBL/GenBank/DDBJ databases">
        <title>Genomic Encyclopedia of Type Strains, Phase III (KMG-III): the genomes of soil and plant-associated and newly described type strains.</title>
        <authorList>
            <person name="Whitman W."/>
        </authorList>
    </citation>
    <scope>NUCLEOTIDE SEQUENCE [LARGE SCALE GENOMIC DNA]</scope>
    <source>
        <strain evidence="1 2">CECT 8446</strain>
    </source>
</reference>
<dbReference type="EMBL" id="SNYF01000005">
    <property type="protein sequence ID" value="TDQ19395.1"/>
    <property type="molecule type" value="Genomic_DNA"/>
</dbReference>
<organism evidence="1 2">
    <name type="scientific">Algoriphagus boseongensis</name>
    <dbReference type="NCBI Taxonomy" id="1442587"/>
    <lineage>
        <taxon>Bacteria</taxon>
        <taxon>Pseudomonadati</taxon>
        <taxon>Bacteroidota</taxon>
        <taxon>Cytophagia</taxon>
        <taxon>Cytophagales</taxon>
        <taxon>Cyclobacteriaceae</taxon>
        <taxon>Algoriphagus</taxon>
    </lineage>
</organism>
<dbReference type="RefSeq" id="WP_133553659.1">
    <property type="nucleotide sequence ID" value="NZ_SNYF01000005.1"/>
</dbReference>
<name>A0A4R6TCF6_9BACT</name>
<evidence type="ECO:0000313" key="1">
    <source>
        <dbReference type="EMBL" id="TDQ19395.1"/>
    </source>
</evidence>
<sequence length="93" mass="11133">MENKYFKLDENRFLFTEIDNEGILFDVETYEYLNLNSTFCSIFNHLRNNLGLVEIKEKLMQEYEVSDEVCEAELLESVRTLLDKKLMYEKSDS</sequence>
<gene>
    <name evidence="1" type="ORF">DFQ04_1216</name>
</gene>
<accession>A0A4R6TCF6</accession>
<dbReference type="InterPro" id="IPR008792">
    <property type="entry name" value="PQQD"/>
</dbReference>
<dbReference type="Pfam" id="PF05402">
    <property type="entry name" value="PqqD"/>
    <property type="match status" value="1"/>
</dbReference>
<proteinExistence type="predicted"/>
<dbReference type="OrthoDB" id="9800554at2"/>
<protein>
    <submittedName>
        <fullName evidence="1">Coenzyme PQQ synthesis protein D (PqqD)</fullName>
    </submittedName>
</protein>
<keyword evidence="2" id="KW-1185">Reference proteome</keyword>
<dbReference type="AlphaFoldDB" id="A0A4R6TCF6"/>
<evidence type="ECO:0000313" key="2">
    <source>
        <dbReference type="Proteomes" id="UP000294535"/>
    </source>
</evidence>
<dbReference type="Proteomes" id="UP000294535">
    <property type="component" value="Unassembled WGS sequence"/>
</dbReference>
<comment type="caution">
    <text evidence="1">The sequence shown here is derived from an EMBL/GenBank/DDBJ whole genome shotgun (WGS) entry which is preliminary data.</text>
</comment>